<evidence type="ECO:0000259" key="2">
    <source>
        <dbReference type="Pfam" id="PF00501"/>
    </source>
</evidence>
<dbReference type="GO" id="GO:0005886">
    <property type="term" value="C:plasma membrane"/>
    <property type="evidence" value="ECO:0007669"/>
    <property type="project" value="TreeGrafter"/>
</dbReference>
<organism evidence="3 4">
    <name type="scientific">Hyphomonas neptunium (strain ATCC 15444)</name>
    <dbReference type="NCBI Taxonomy" id="228405"/>
    <lineage>
        <taxon>Bacteria</taxon>
        <taxon>Pseudomonadati</taxon>
        <taxon>Pseudomonadota</taxon>
        <taxon>Alphaproteobacteria</taxon>
        <taxon>Hyphomonadales</taxon>
        <taxon>Hyphomonadaceae</taxon>
        <taxon>Hyphomonas</taxon>
    </lineage>
</organism>
<dbReference type="EMBL" id="CP000158">
    <property type="protein sequence ID" value="ABI76156.1"/>
    <property type="molecule type" value="Genomic_DNA"/>
</dbReference>
<dbReference type="InterPro" id="IPR042099">
    <property type="entry name" value="ANL_N_sf"/>
</dbReference>
<evidence type="ECO:0000313" key="3">
    <source>
        <dbReference type="EMBL" id="ABI76156.1"/>
    </source>
</evidence>
<reference evidence="3 4" key="1">
    <citation type="journal article" date="2006" name="J. Bacteriol.">
        <title>Comparative genomic evidence for a close relationship between the dimorphic prosthecate bacteria Hyphomonas neptunium and Caulobacter crescentus.</title>
        <authorList>
            <person name="Badger J.H."/>
            <person name="Hoover T.R."/>
            <person name="Brun Y.V."/>
            <person name="Weiner R.M."/>
            <person name="Laub M.T."/>
            <person name="Alexandre G."/>
            <person name="Mrazek J."/>
            <person name="Ren Q."/>
            <person name="Paulsen I.T."/>
            <person name="Nelson K.E."/>
            <person name="Khouri H.M."/>
            <person name="Radune D."/>
            <person name="Sosa J."/>
            <person name="Dodson R.J."/>
            <person name="Sullivan S.A."/>
            <person name="Rosovitz M.J."/>
            <person name="Madupu R."/>
            <person name="Brinkac L.M."/>
            <person name="Durkin A.S."/>
            <person name="Daugherty S.C."/>
            <person name="Kothari S.P."/>
            <person name="Giglio M.G."/>
            <person name="Zhou L."/>
            <person name="Haft D.H."/>
            <person name="Selengut J.D."/>
            <person name="Davidsen T.M."/>
            <person name="Yang Q."/>
            <person name="Zafar N."/>
            <person name="Ward N.L."/>
        </authorList>
    </citation>
    <scope>NUCLEOTIDE SEQUENCE [LARGE SCALE GENOMIC DNA]</scope>
    <source>
        <strain evidence="3 4">ATCC 15444</strain>
    </source>
</reference>
<gene>
    <name evidence="3" type="ordered locus">HNE_1593</name>
</gene>
<evidence type="ECO:0000256" key="1">
    <source>
        <dbReference type="ARBA" id="ARBA00006432"/>
    </source>
</evidence>
<protein>
    <submittedName>
        <fullName evidence="3">Putative AMP binding protein</fullName>
    </submittedName>
</protein>
<dbReference type="PROSITE" id="PS00455">
    <property type="entry name" value="AMP_BINDING"/>
    <property type="match status" value="1"/>
</dbReference>
<dbReference type="Pfam" id="PF00501">
    <property type="entry name" value="AMP-binding"/>
    <property type="match status" value="1"/>
</dbReference>
<dbReference type="HOGENOM" id="CLU_000022_23_7_5"/>
<dbReference type="AlphaFoldDB" id="Q0C1U0"/>
<sequence>MSAYVDVQGSFELKPTATEAGIPARLGTFQSACDALDYAAEGQSGINFYSSEGKLTCSLSYRELKDQALGVAARMAARFPRGARIGVIAETSPEFVITFMACQYSGLVPAPLSLPAAFGGRQTYEWQVSSMVRTAGLSAIFAPPALHEILSSATAGQDIELFDLSGATLPDETVGPVPHGAGDLSYIQFSSGSTSEPKGIVATQASLSANCKAIIQEGLQVRAGDRAVSWLPLYHDMGLVGFFIAPMYSQLSIDFLSPTDFARRPGTWLKLISANKGTLSYSPSFGYELCVRRFRGEPLDLSSWRAAGIGGDMVRADALDQFSETFAASGFRKEAFVASYGLAESTLAVSFAPLNTGLNIDRVDVARMQASERAVPASDLTREGADRAFVSCGKPLESTELKIVDPEGSELGLRQVGRIFIRSASLASGYFRADQELQPLTDKDGWLDTGDLGYWLADEIVVTGRSKDMILSNGRNIWPQDIEWVAQKIGGRTVARSAAFEMRDTADTSRIVLLVECRAQEAELRETLARDIAAAARSMAGAPVSVELVSIKSLPVTSSGKLSRAASRTAYISGLMHQAVGDSATRAAALP</sequence>
<dbReference type="eggNOG" id="COG0318">
    <property type="taxonomic scope" value="Bacteria"/>
</dbReference>
<dbReference type="InterPro" id="IPR020845">
    <property type="entry name" value="AMP-binding_CS"/>
</dbReference>
<proteinExistence type="inferred from homology"/>
<dbReference type="GO" id="GO:0070566">
    <property type="term" value="F:adenylyltransferase activity"/>
    <property type="evidence" value="ECO:0007669"/>
    <property type="project" value="TreeGrafter"/>
</dbReference>
<dbReference type="Gene3D" id="3.40.50.12780">
    <property type="entry name" value="N-terminal domain of ligase-like"/>
    <property type="match status" value="1"/>
</dbReference>
<dbReference type="InterPro" id="IPR045851">
    <property type="entry name" value="AMP-bd_C_sf"/>
</dbReference>
<name>Q0C1U0_HYPNA</name>
<dbReference type="PANTHER" id="PTHR22754:SF32">
    <property type="entry name" value="DISCO-INTERACTING PROTEIN 2"/>
    <property type="match status" value="1"/>
</dbReference>
<dbReference type="Proteomes" id="UP000001959">
    <property type="component" value="Chromosome"/>
</dbReference>
<dbReference type="RefSeq" id="WP_011646603.1">
    <property type="nucleotide sequence ID" value="NC_008358.1"/>
</dbReference>
<keyword evidence="4" id="KW-1185">Reference proteome</keyword>
<feature type="domain" description="AMP-dependent synthetase/ligase" evidence="2">
    <location>
        <begin position="56"/>
        <end position="431"/>
    </location>
</feature>
<accession>Q0C1U0</accession>
<evidence type="ECO:0000313" key="4">
    <source>
        <dbReference type="Proteomes" id="UP000001959"/>
    </source>
</evidence>
<dbReference type="STRING" id="228405.HNE_1593"/>
<comment type="similarity">
    <text evidence="1">Belongs to the ATP-dependent AMP-binding enzyme family.</text>
</comment>
<dbReference type="InterPro" id="IPR000873">
    <property type="entry name" value="AMP-dep_synth/lig_dom"/>
</dbReference>
<dbReference type="Gene3D" id="3.30.300.30">
    <property type="match status" value="1"/>
</dbReference>
<dbReference type="NCBIfam" id="NF006624">
    <property type="entry name" value="PRK09192.1"/>
    <property type="match status" value="1"/>
</dbReference>
<dbReference type="GO" id="GO:0006633">
    <property type="term" value="P:fatty acid biosynthetic process"/>
    <property type="evidence" value="ECO:0007669"/>
    <property type="project" value="TreeGrafter"/>
</dbReference>
<dbReference type="SUPFAM" id="SSF56801">
    <property type="entry name" value="Acetyl-CoA synthetase-like"/>
    <property type="match status" value="1"/>
</dbReference>
<dbReference type="KEGG" id="hne:HNE_1593"/>
<dbReference type="PANTHER" id="PTHR22754">
    <property type="entry name" value="DISCO-INTERACTING PROTEIN 2 DIP2 -RELATED"/>
    <property type="match status" value="1"/>
</dbReference>